<proteinExistence type="inferred from homology"/>
<dbReference type="GO" id="GO:0009425">
    <property type="term" value="C:bacterial-type flagellum basal body"/>
    <property type="evidence" value="ECO:0007669"/>
    <property type="project" value="UniProtKB-SubCell"/>
</dbReference>
<dbReference type="InterPro" id="IPR001624">
    <property type="entry name" value="FliE"/>
</dbReference>
<dbReference type="PANTHER" id="PTHR34653">
    <property type="match status" value="1"/>
</dbReference>
<comment type="subcellular location">
    <subcellularLocation>
        <location evidence="1 5">Bacterial flagellum basal body</location>
    </subcellularLocation>
</comment>
<dbReference type="GO" id="GO:0005198">
    <property type="term" value="F:structural molecule activity"/>
    <property type="evidence" value="ECO:0007669"/>
    <property type="project" value="UniProtKB-UniRule"/>
</dbReference>
<dbReference type="EMBL" id="FNYH01000002">
    <property type="protein sequence ID" value="SEI45806.1"/>
    <property type="molecule type" value="Genomic_DNA"/>
</dbReference>
<keyword evidence="6" id="KW-0969">Cilium</keyword>
<dbReference type="PRINTS" id="PR01006">
    <property type="entry name" value="FLGHOOKFLIE"/>
</dbReference>
<dbReference type="OrthoDB" id="8909229at2"/>
<evidence type="ECO:0000313" key="7">
    <source>
        <dbReference type="Proteomes" id="UP000242999"/>
    </source>
</evidence>
<keyword evidence="7" id="KW-1185">Reference proteome</keyword>
<dbReference type="GO" id="GO:0003774">
    <property type="term" value="F:cytoskeletal motor activity"/>
    <property type="evidence" value="ECO:0007669"/>
    <property type="project" value="InterPro"/>
</dbReference>
<keyword evidence="6" id="KW-0966">Cell projection</keyword>
<dbReference type="HAMAP" id="MF_00724">
    <property type="entry name" value="FliE"/>
    <property type="match status" value="1"/>
</dbReference>
<evidence type="ECO:0000256" key="2">
    <source>
        <dbReference type="ARBA" id="ARBA00009272"/>
    </source>
</evidence>
<dbReference type="STRING" id="64971.SAMN05421831_102106"/>
<protein>
    <recommendedName>
        <fullName evidence="3 5">Flagellar hook-basal body complex protein FliE</fullName>
    </recommendedName>
</protein>
<dbReference type="PANTHER" id="PTHR34653:SF1">
    <property type="entry name" value="FLAGELLAR HOOK-BASAL BODY COMPLEX PROTEIN FLIE"/>
    <property type="match status" value="1"/>
</dbReference>
<dbReference type="NCBIfam" id="TIGR00205">
    <property type="entry name" value="fliE"/>
    <property type="match status" value="1"/>
</dbReference>
<accession>A0A1H6QUU0</accession>
<evidence type="ECO:0000313" key="6">
    <source>
        <dbReference type="EMBL" id="SEI45806.1"/>
    </source>
</evidence>
<dbReference type="GO" id="GO:0071973">
    <property type="term" value="P:bacterial-type flagellum-dependent cell motility"/>
    <property type="evidence" value="ECO:0007669"/>
    <property type="project" value="InterPro"/>
</dbReference>
<reference evidence="7" key="1">
    <citation type="submission" date="2016-10" db="EMBL/GenBank/DDBJ databases">
        <authorList>
            <person name="Varghese N."/>
            <person name="Submissions S."/>
        </authorList>
    </citation>
    <scope>NUCLEOTIDE SEQUENCE [LARGE SCALE GENOMIC DNA]</scope>
    <source>
        <strain evidence="7">DSM 7165</strain>
    </source>
</reference>
<evidence type="ECO:0000256" key="4">
    <source>
        <dbReference type="ARBA" id="ARBA00023143"/>
    </source>
</evidence>
<comment type="similarity">
    <text evidence="2 5">Belongs to the FliE family.</text>
</comment>
<dbReference type="RefSeq" id="WP_093308455.1">
    <property type="nucleotide sequence ID" value="NZ_FNYH01000002.1"/>
</dbReference>
<evidence type="ECO:0000256" key="1">
    <source>
        <dbReference type="ARBA" id="ARBA00004117"/>
    </source>
</evidence>
<keyword evidence="6" id="KW-0282">Flagellum</keyword>
<keyword evidence="4 5" id="KW-0975">Bacterial flagellum</keyword>
<evidence type="ECO:0000256" key="3">
    <source>
        <dbReference type="ARBA" id="ARBA00018024"/>
    </source>
</evidence>
<name>A0A1H6QUU0_9GAMM</name>
<gene>
    <name evidence="5" type="primary">fliE</name>
    <name evidence="6" type="ORF">SAMN05421831_102106</name>
</gene>
<dbReference type="AlphaFoldDB" id="A0A1H6QUU0"/>
<dbReference type="Proteomes" id="UP000242999">
    <property type="component" value="Unassembled WGS sequence"/>
</dbReference>
<evidence type="ECO:0000256" key="5">
    <source>
        <dbReference type="HAMAP-Rule" id="MF_00724"/>
    </source>
</evidence>
<sequence>MIERADIHAVVAQIRAQQTQLRPEPPQALPTPTGPGLVDALKSTQEGGLQADLTQVQASQAPSFASMLKQAINNVNDLQKEAGDLRTRYELGDPDVDIVNVMIAAQKSSVSFEAMSQVRNRLVSAYQEVMRMPI</sequence>
<dbReference type="Pfam" id="PF02049">
    <property type="entry name" value="FliE"/>
    <property type="match status" value="1"/>
</dbReference>
<organism evidence="6 7">
    <name type="scientific">Allopseudospirillum japonicum</name>
    <dbReference type="NCBI Taxonomy" id="64971"/>
    <lineage>
        <taxon>Bacteria</taxon>
        <taxon>Pseudomonadati</taxon>
        <taxon>Pseudomonadota</taxon>
        <taxon>Gammaproteobacteria</taxon>
        <taxon>Oceanospirillales</taxon>
        <taxon>Oceanospirillaceae</taxon>
        <taxon>Allopseudospirillum</taxon>
    </lineage>
</organism>